<evidence type="ECO:0000259" key="5">
    <source>
        <dbReference type="PROSITE" id="PS50931"/>
    </source>
</evidence>
<keyword evidence="3" id="KW-0238">DNA-binding</keyword>
<evidence type="ECO:0000256" key="2">
    <source>
        <dbReference type="ARBA" id="ARBA00023015"/>
    </source>
</evidence>
<dbReference type="GO" id="GO:0003700">
    <property type="term" value="F:DNA-binding transcription factor activity"/>
    <property type="evidence" value="ECO:0007669"/>
    <property type="project" value="InterPro"/>
</dbReference>
<dbReference type="AlphaFoldDB" id="C0QBG1"/>
<name>C0QBG1_DESAH</name>
<evidence type="ECO:0000256" key="3">
    <source>
        <dbReference type="ARBA" id="ARBA00023125"/>
    </source>
</evidence>
<dbReference type="Pfam" id="PF00126">
    <property type="entry name" value="HTH_1"/>
    <property type="match status" value="1"/>
</dbReference>
<dbReference type="SUPFAM" id="SSF53850">
    <property type="entry name" value="Periplasmic binding protein-like II"/>
    <property type="match status" value="1"/>
</dbReference>
<organism evidence="6 7">
    <name type="scientific">Desulforapulum autotrophicum (strain ATCC 43914 / DSM 3382 / VKM B-1955 / HRM2)</name>
    <name type="common">Desulfobacterium autotrophicum</name>
    <dbReference type="NCBI Taxonomy" id="177437"/>
    <lineage>
        <taxon>Bacteria</taxon>
        <taxon>Pseudomonadati</taxon>
        <taxon>Thermodesulfobacteriota</taxon>
        <taxon>Desulfobacteria</taxon>
        <taxon>Desulfobacterales</taxon>
        <taxon>Desulfobacteraceae</taxon>
        <taxon>Desulforapulum</taxon>
    </lineage>
</organism>
<evidence type="ECO:0000256" key="1">
    <source>
        <dbReference type="ARBA" id="ARBA00009437"/>
    </source>
</evidence>
<dbReference type="InterPro" id="IPR036390">
    <property type="entry name" value="WH_DNA-bd_sf"/>
</dbReference>
<dbReference type="PANTHER" id="PTHR30126">
    <property type="entry name" value="HTH-TYPE TRANSCRIPTIONAL REGULATOR"/>
    <property type="match status" value="1"/>
</dbReference>
<dbReference type="OrthoDB" id="9785745at2"/>
<dbReference type="Gene3D" id="3.40.190.290">
    <property type="match status" value="1"/>
</dbReference>
<evidence type="ECO:0000313" key="7">
    <source>
        <dbReference type="Proteomes" id="UP000000442"/>
    </source>
</evidence>
<keyword evidence="4" id="KW-0804">Transcription</keyword>
<accession>C0QBG1</accession>
<sequence length="320" mass="36206">MLQNLDRLKVFYHVFAQESVVAAADALFVSQSAVSQAIQKLEREVNSPLFIRLHKQLVPTAAGEQLYEIVQPFMAALDTYLKNLEMGKDHPVGELRIGAPPEFGKAYLPSLVAGFREQYPDVSFTLKFGTPETLLPQLRKGLVDFALVDVFLTRSTHLGSLDMYHFNPVVEEEVILACSRQYHENRVKGDHSFVSLSKQNFITYTKDLQTIKQWFKHHFSKKNIHVRDVLTVDSHRAVISAIKSNIGMGIVVSHLVKEELENGQIVHIKTTSSEIINSISLAHLQDKIPTFTEKVFERYLVDKIRTMIPQGNSGMKIPGH</sequence>
<dbReference type="Pfam" id="PF03466">
    <property type="entry name" value="LysR_substrate"/>
    <property type="match status" value="1"/>
</dbReference>
<dbReference type="FunFam" id="1.10.10.10:FF:000001">
    <property type="entry name" value="LysR family transcriptional regulator"/>
    <property type="match status" value="1"/>
</dbReference>
<evidence type="ECO:0000256" key="4">
    <source>
        <dbReference type="ARBA" id="ARBA00023163"/>
    </source>
</evidence>
<dbReference type="PANTHER" id="PTHR30126:SF40">
    <property type="entry name" value="HTH-TYPE TRANSCRIPTIONAL REGULATOR GLTR"/>
    <property type="match status" value="1"/>
</dbReference>
<dbReference type="GO" id="GO:0000976">
    <property type="term" value="F:transcription cis-regulatory region binding"/>
    <property type="evidence" value="ECO:0007669"/>
    <property type="project" value="TreeGrafter"/>
</dbReference>
<dbReference type="InterPro" id="IPR000847">
    <property type="entry name" value="LysR_HTH_N"/>
</dbReference>
<proteinExistence type="inferred from homology"/>
<dbReference type="PRINTS" id="PR00039">
    <property type="entry name" value="HTHLYSR"/>
</dbReference>
<keyword evidence="7" id="KW-1185">Reference proteome</keyword>
<dbReference type="EMBL" id="CP001087">
    <property type="protein sequence ID" value="ACN16963.1"/>
    <property type="molecule type" value="Genomic_DNA"/>
</dbReference>
<dbReference type="InterPro" id="IPR036388">
    <property type="entry name" value="WH-like_DNA-bd_sf"/>
</dbReference>
<dbReference type="STRING" id="177437.HRM2_39050"/>
<dbReference type="SUPFAM" id="SSF46785">
    <property type="entry name" value="Winged helix' DNA-binding domain"/>
    <property type="match status" value="1"/>
</dbReference>
<dbReference type="PROSITE" id="PS50931">
    <property type="entry name" value="HTH_LYSR"/>
    <property type="match status" value="1"/>
</dbReference>
<protein>
    <submittedName>
        <fullName evidence="6">RscR</fullName>
    </submittedName>
</protein>
<dbReference type="InterPro" id="IPR005119">
    <property type="entry name" value="LysR_subst-bd"/>
</dbReference>
<dbReference type="CDD" id="cd05466">
    <property type="entry name" value="PBP2_LTTR_substrate"/>
    <property type="match status" value="1"/>
</dbReference>
<feature type="domain" description="HTH lysR-type" evidence="5">
    <location>
        <begin position="1"/>
        <end position="60"/>
    </location>
</feature>
<dbReference type="KEGG" id="dat:HRM2_39050"/>
<dbReference type="RefSeq" id="WP_015905706.1">
    <property type="nucleotide sequence ID" value="NC_012108.1"/>
</dbReference>
<gene>
    <name evidence="6" type="primary">rscR</name>
    <name evidence="6" type="ordered locus">HRM2_39050</name>
</gene>
<evidence type="ECO:0000313" key="6">
    <source>
        <dbReference type="EMBL" id="ACN16963.1"/>
    </source>
</evidence>
<dbReference type="Gene3D" id="1.10.10.10">
    <property type="entry name" value="Winged helix-like DNA-binding domain superfamily/Winged helix DNA-binding domain"/>
    <property type="match status" value="1"/>
</dbReference>
<dbReference type="HOGENOM" id="CLU_039613_6_1_7"/>
<dbReference type="Proteomes" id="UP000000442">
    <property type="component" value="Chromosome"/>
</dbReference>
<dbReference type="eggNOG" id="COG0583">
    <property type="taxonomic scope" value="Bacteria"/>
</dbReference>
<reference evidence="6 7" key="1">
    <citation type="journal article" date="2009" name="Environ. Microbiol.">
        <title>Genome sequence of Desulfobacterium autotrophicum HRM2, a marine sulfate reducer oxidizing organic carbon completely to carbon dioxide.</title>
        <authorList>
            <person name="Strittmatter A.W."/>
            <person name="Liesegang H."/>
            <person name="Rabus R."/>
            <person name="Decker I."/>
            <person name="Amann J."/>
            <person name="Andres S."/>
            <person name="Henne A."/>
            <person name="Fricke W.F."/>
            <person name="Martinez-Arias R."/>
            <person name="Bartels D."/>
            <person name="Goesmann A."/>
            <person name="Krause L."/>
            <person name="Puehler A."/>
            <person name="Klenk H.P."/>
            <person name="Richter M."/>
            <person name="Schuler M."/>
            <person name="Gloeckner F.O."/>
            <person name="Meyerdierks A."/>
            <person name="Gottschalk G."/>
            <person name="Amann R."/>
        </authorList>
    </citation>
    <scope>NUCLEOTIDE SEQUENCE [LARGE SCALE GENOMIC DNA]</scope>
    <source>
        <strain evidence="7">ATCC 43914 / DSM 3382 / HRM2</strain>
    </source>
</reference>
<keyword evidence="2" id="KW-0805">Transcription regulation</keyword>
<comment type="similarity">
    <text evidence="1">Belongs to the LysR transcriptional regulatory family.</text>
</comment>